<keyword evidence="1" id="KW-1133">Transmembrane helix</keyword>
<dbReference type="PATRIC" id="fig|1030009.3.peg.1018"/>
<accession>A0A0E0UUJ8</accession>
<keyword evidence="1" id="KW-0812">Transmembrane</keyword>
<protein>
    <recommendedName>
        <fullName evidence="2">DUF4064 domain-containing protein</fullName>
    </recommendedName>
</protein>
<keyword evidence="1" id="KW-0472">Membrane</keyword>
<dbReference type="EMBL" id="CP002816">
    <property type="protein sequence ID" value="AEH92036.1"/>
    <property type="molecule type" value="Genomic_DNA"/>
</dbReference>
<evidence type="ECO:0000313" key="4">
    <source>
        <dbReference type="Proteomes" id="UP000000486"/>
    </source>
</evidence>
<feature type="transmembrane region" description="Helical" evidence="1">
    <location>
        <begin position="80"/>
        <end position="113"/>
    </location>
</feature>
<dbReference type="Proteomes" id="UP000000486">
    <property type="component" value="Chromosome"/>
</dbReference>
<dbReference type="Pfam" id="PF13273">
    <property type="entry name" value="DUF4064"/>
    <property type="match status" value="1"/>
</dbReference>
<sequence>MGSRKPEIIIGLIGSIIGVLVGFWIINYGDSVTDYIQTFTYLPGELGNELANLGWITLIASVVALIASLLIKSAPRGWGVILVIIGIVLFFVIGTAWIISGILITLTGLMGIFRRPVPKSKY</sequence>
<dbReference type="RefSeq" id="WP_012581611.1">
    <property type="nucleotide sequence ID" value="NC_017537.1"/>
</dbReference>
<name>A0A0E0UUJ8_LISMM</name>
<proteinExistence type="predicted"/>
<evidence type="ECO:0000256" key="1">
    <source>
        <dbReference type="SAM" id="Phobius"/>
    </source>
</evidence>
<dbReference type="AlphaFoldDB" id="A0A0E0UUJ8"/>
<organism evidence="3 4">
    <name type="scientific">Listeria monocytogenes serotype 4a (strain M7)</name>
    <dbReference type="NCBI Taxonomy" id="1030009"/>
    <lineage>
        <taxon>Bacteria</taxon>
        <taxon>Bacillati</taxon>
        <taxon>Bacillota</taxon>
        <taxon>Bacilli</taxon>
        <taxon>Bacillales</taxon>
        <taxon>Listeriaceae</taxon>
        <taxon>Listeria</taxon>
    </lineage>
</organism>
<gene>
    <name evidence="3" type="ordered locus">LMM7_1031</name>
</gene>
<feature type="transmembrane region" description="Helical" evidence="1">
    <location>
        <begin position="53"/>
        <end position="71"/>
    </location>
</feature>
<dbReference type="InterPro" id="IPR025273">
    <property type="entry name" value="DUF4064"/>
</dbReference>
<dbReference type="KEGG" id="lmq:LMM7_1031"/>
<reference evidence="3 4" key="1">
    <citation type="journal article" date="2011" name="J. Bacteriol.">
        <title>Genome sequence of the nonpathogenic Listeria monocytogenes serovar 4a strain M7.</title>
        <authorList>
            <person name="Chen J."/>
            <person name="Xia Y."/>
            <person name="Cheng C."/>
            <person name="Fang C."/>
            <person name="Shan Y."/>
            <person name="Jin G."/>
            <person name="Fang W."/>
        </authorList>
    </citation>
    <scope>NUCLEOTIDE SEQUENCE [LARGE SCALE GENOMIC DNA]</scope>
    <source>
        <strain evidence="3 4">M7</strain>
    </source>
</reference>
<evidence type="ECO:0000259" key="2">
    <source>
        <dbReference type="Pfam" id="PF13273"/>
    </source>
</evidence>
<feature type="domain" description="DUF4064" evidence="2">
    <location>
        <begin position="3"/>
        <end position="91"/>
    </location>
</feature>
<feature type="transmembrane region" description="Helical" evidence="1">
    <location>
        <begin position="7"/>
        <end position="26"/>
    </location>
</feature>
<dbReference type="HOGENOM" id="CLU_2012460_0_0_9"/>
<evidence type="ECO:0000313" key="3">
    <source>
        <dbReference type="EMBL" id="AEH92036.1"/>
    </source>
</evidence>